<proteinExistence type="predicted"/>
<feature type="compositionally biased region" description="Basic and acidic residues" evidence="1">
    <location>
        <begin position="100"/>
        <end position="112"/>
    </location>
</feature>
<keyword evidence="3" id="KW-1185">Reference proteome</keyword>
<evidence type="ECO:0000256" key="1">
    <source>
        <dbReference type="SAM" id="MobiDB-lite"/>
    </source>
</evidence>
<feature type="region of interest" description="Disordered" evidence="1">
    <location>
        <begin position="72"/>
        <end position="156"/>
    </location>
</feature>
<comment type="caution">
    <text evidence="2">The sequence shown here is derived from an EMBL/GenBank/DDBJ whole genome shotgun (WGS) entry which is preliminary data.</text>
</comment>
<accession>A0AAV7USK4</accession>
<organism evidence="2 3">
    <name type="scientific">Pleurodeles waltl</name>
    <name type="common">Iberian ribbed newt</name>
    <dbReference type="NCBI Taxonomy" id="8319"/>
    <lineage>
        <taxon>Eukaryota</taxon>
        <taxon>Metazoa</taxon>
        <taxon>Chordata</taxon>
        <taxon>Craniata</taxon>
        <taxon>Vertebrata</taxon>
        <taxon>Euteleostomi</taxon>
        <taxon>Amphibia</taxon>
        <taxon>Batrachia</taxon>
        <taxon>Caudata</taxon>
        <taxon>Salamandroidea</taxon>
        <taxon>Salamandridae</taxon>
        <taxon>Pleurodelinae</taxon>
        <taxon>Pleurodeles</taxon>
    </lineage>
</organism>
<gene>
    <name evidence="2" type="ORF">NDU88_001163</name>
</gene>
<reference evidence="2" key="1">
    <citation type="journal article" date="2022" name="bioRxiv">
        <title>Sequencing and chromosome-scale assembly of the giantPleurodeles waltlgenome.</title>
        <authorList>
            <person name="Brown T."/>
            <person name="Elewa A."/>
            <person name="Iarovenko S."/>
            <person name="Subramanian E."/>
            <person name="Araus A.J."/>
            <person name="Petzold A."/>
            <person name="Susuki M."/>
            <person name="Suzuki K.-i.T."/>
            <person name="Hayashi T."/>
            <person name="Toyoda A."/>
            <person name="Oliveira C."/>
            <person name="Osipova E."/>
            <person name="Leigh N.D."/>
            <person name="Simon A."/>
            <person name="Yun M.H."/>
        </authorList>
    </citation>
    <scope>NUCLEOTIDE SEQUENCE</scope>
    <source>
        <strain evidence="2">20211129_DDA</strain>
        <tissue evidence="2">Liver</tissue>
    </source>
</reference>
<dbReference type="EMBL" id="JANPWB010000004">
    <property type="protein sequence ID" value="KAJ1191848.1"/>
    <property type="molecule type" value="Genomic_DNA"/>
</dbReference>
<evidence type="ECO:0000313" key="3">
    <source>
        <dbReference type="Proteomes" id="UP001066276"/>
    </source>
</evidence>
<dbReference type="AlphaFoldDB" id="A0AAV7USK4"/>
<name>A0AAV7USK4_PLEWA</name>
<evidence type="ECO:0000313" key="2">
    <source>
        <dbReference type="EMBL" id="KAJ1191848.1"/>
    </source>
</evidence>
<sequence>MRGSRTGELMVEADEGGRRSFVDGWGIIKINPVTGSAGPSVEAACADTAVDDPELKNGGASPFLLPVLKGARRGGQEMKNANEEGGGTADEEENAEDAGFSERDDEQRERYPVQHLETAEGEDATEALTAAQEAHSEDSSHASGEAWHRQLCSGTG</sequence>
<protein>
    <submittedName>
        <fullName evidence="2">Uncharacterized protein</fullName>
    </submittedName>
</protein>
<dbReference type="Proteomes" id="UP001066276">
    <property type="component" value="Chromosome 2_2"/>
</dbReference>